<sequence length="58" mass="6695">MISAYLLAIIGGCLGGIMMNTVNQYFTLIQWMILFSEINFFAVMVVRNWIKHHSKEAE</sequence>
<proteinExistence type="predicted"/>
<accession>A0A8S5T678</accession>
<keyword evidence="1" id="KW-0812">Transmembrane</keyword>
<reference evidence="2" key="1">
    <citation type="journal article" date="2021" name="Proc. Natl. Acad. Sci. U.S.A.">
        <title>A Catalog of Tens of Thousands of Viruses from Human Metagenomes Reveals Hidden Associations with Chronic Diseases.</title>
        <authorList>
            <person name="Tisza M.J."/>
            <person name="Buck C.B."/>
        </authorList>
    </citation>
    <scope>NUCLEOTIDE SEQUENCE</scope>
    <source>
        <strain evidence="2">CtxMM9</strain>
    </source>
</reference>
<evidence type="ECO:0000256" key="1">
    <source>
        <dbReference type="SAM" id="Phobius"/>
    </source>
</evidence>
<evidence type="ECO:0000313" key="2">
    <source>
        <dbReference type="EMBL" id="DAF58750.1"/>
    </source>
</evidence>
<protein>
    <submittedName>
        <fullName evidence="2">Uncharacterized protein</fullName>
    </submittedName>
</protein>
<feature type="transmembrane region" description="Helical" evidence="1">
    <location>
        <begin position="25"/>
        <end position="46"/>
    </location>
</feature>
<name>A0A8S5T678_9CAUD</name>
<organism evidence="2">
    <name type="scientific">Siphoviridae sp. ctxMM9</name>
    <dbReference type="NCBI Taxonomy" id="2827973"/>
    <lineage>
        <taxon>Viruses</taxon>
        <taxon>Duplodnaviria</taxon>
        <taxon>Heunggongvirae</taxon>
        <taxon>Uroviricota</taxon>
        <taxon>Caudoviricetes</taxon>
    </lineage>
</organism>
<keyword evidence="1" id="KW-1133">Transmembrane helix</keyword>
<dbReference type="EMBL" id="BK032759">
    <property type="protein sequence ID" value="DAF58750.1"/>
    <property type="molecule type" value="Genomic_DNA"/>
</dbReference>
<keyword evidence="1" id="KW-0472">Membrane</keyword>